<dbReference type="Proteomes" id="UP001138997">
    <property type="component" value="Unassembled WGS sequence"/>
</dbReference>
<name>A0A9X1NMJ5_9ACTN</name>
<feature type="domain" description="Rhodanese" evidence="3">
    <location>
        <begin position="191"/>
        <end position="279"/>
    </location>
</feature>
<dbReference type="EMBL" id="JAJOMB010000030">
    <property type="protein sequence ID" value="MCD5316486.1"/>
    <property type="molecule type" value="Genomic_DNA"/>
</dbReference>
<comment type="caution">
    <text evidence="4">The sequence shown here is derived from an EMBL/GenBank/DDBJ whole genome shotgun (WGS) entry which is preliminary data.</text>
</comment>
<evidence type="ECO:0000313" key="5">
    <source>
        <dbReference type="Proteomes" id="UP001138997"/>
    </source>
</evidence>
<feature type="domain" description="Rhodanese" evidence="3">
    <location>
        <begin position="36"/>
        <end position="152"/>
    </location>
</feature>
<sequence length="280" mass="29444">MEAAPVTDQIDDICKDYSMSSLVSAGWLASQAEQIADGSLVLLDASISRTSDGYHDGRSDYEAGHIPGAQFADLFAQFSDSAVAFAFAAPGLEQMTAAARSVGIQQRTHVVVYDRLSGAWAARLWWLLRSYGFSWVSVLDGGLASWDGPLAVGPAPVPPAGDVLLQSQPGFFVALKDLPGQPLICALRGSEFDKGHIPGSTSLPYPSLLAPDGTIDLVKARAAAQELTGQERVVLYCGGAINAAGLALALHEGGLDLQRLSIYDGSLSEWKSAGLPLATR</sequence>
<reference evidence="4" key="1">
    <citation type="submission" date="2021-11" db="EMBL/GenBank/DDBJ databases">
        <title>Streptomyces corallinus and Kineosporia corallina sp. nov., two new coral-derived marine actinobacteria.</title>
        <authorList>
            <person name="Buangrab K."/>
            <person name="Sutthacheep M."/>
            <person name="Yeemin T."/>
            <person name="Harunari E."/>
            <person name="Igarashi Y."/>
            <person name="Sripreechasak P."/>
            <person name="Kanchanasin P."/>
            <person name="Tanasupawat S."/>
            <person name="Phongsopitanun W."/>
        </authorList>
    </citation>
    <scope>NUCLEOTIDE SEQUENCE</scope>
    <source>
        <strain evidence="4">JCM 31032</strain>
    </source>
</reference>
<gene>
    <name evidence="4" type="ORF">LR394_36875</name>
</gene>
<keyword evidence="1" id="KW-0808">Transferase</keyword>
<keyword evidence="2" id="KW-0677">Repeat</keyword>
<protein>
    <recommendedName>
        <fullName evidence="3">Rhodanese domain-containing protein</fullName>
    </recommendedName>
</protein>
<dbReference type="PROSITE" id="PS50206">
    <property type="entry name" value="RHODANESE_3"/>
    <property type="match status" value="2"/>
</dbReference>
<accession>A0A9X1NMJ5</accession>
<organism evidence="4 5">
    <name type="scientific">Kineosporia babensis</name>
    <dbReference type="NCBI Taxonomy" id="499548"/>
    <lineage>
        <taxon>Bacteria</taxon>
        <taxon>Bacillati</taxon>
        <taxon>Actinomycetota</taxon>
        <taxon>Actinomycetes</taxon>
        <taxon>Kineosporiales</taxon>
        <taxon>Kineosporiaceae</taxon>
        <taxon>Kineosporia</taxon>
    </lineage>
</organism>
<dbReference type="CDD" id="cd01448">
    <property type="entry name" value="TST_Repeat_1"/>
    <property type="match status" value="1"/>
</dbReference>
<dbReference type="Pfam" id="PF00581">
    <property type="entry name" value="Rhodanese"/>
    <property type="match status" value="2"/>
</dbReference>
<dbReference type="InterPro" id="IPR036873">
    <property type="entry name" value="Rhodanese-like_dom_sf"/>
</dbReference>
<evidence type="ECO:0000256" key="2">
    <source>
        <dbReference type="ARBA" id="ARBA00022737"/>
    </source>
</evidence>
<dbReference type="GO" id="GO:0004792">
    <property type="term" value="F:thiosulfate-cyanide sulfurtransferase activity"/>
    <property type="evidence" value="ECO:0007669"/>
    <property type="project" value="TreeGrafter"/>
</dbReference>
<dbReference type="InterPro" id="IPR001763">
    <property type="entry name" value="Rhodanese-like_dom"/>
</dbReference>
<evidence type="ECO:0000313" key="4">
    <source>
        <dbReference type="EMBL" id="MCD5316486.1"/>
    </source>
</evidence>
<dbReference type="PANTHER" id="PTHR11364:SF27">
    <property type="entry name" value="SULFURTRANSFERASE"/>
    <property type="match status" value="1"/>
</dbReference>
<dbReference type="RefSeq" id="WP_231449337.1">
    <property type="nucleotide sequence ID" value="NZ_JAJOMB010000030.1"/>
</dbReference>
<dbReference type="InterPro" id="IPR045078">
    <property type="entry name" value="TST/MPST-like"/>
</dbReference>
<dbReference type="AlphaFoldDB" id="A0A9X1NMJ5"/>
<dbReference type="PANTHER" id="PTHR11364">
    <property type="entry name" value="THIOSULFATE SULFERTANSFERASE"/>
    <property type="match status" value="1"/>
</dbReference>
<dbReference type="Gene3D" id="3.40.250.10">
    <property type="entry name" value="Rhodanese-like domain"/>
    <property type="match status" value="2"/>
</dbReference>
<evidence type="ECO:0000256" key="1">
    <source>
        <dbReference type="ARBA" id="ARBA00022679"/>
    </source>
</evidence>
<evidence type="ECO:0000259" key="3">
    <source>
        <dbReference type="PROSITE" id="PS50206"/>
    </source>
</evidence>
<keyword evidence="5" id="KW-1185">Reference proteome</keyword>
<dbReference type="SMART" id="SM00450">
    <property type="entry name" value="RHOD"/>
    <property type="match status" value="2"/>
</dbReference>
<proteinExistence type="predicted"/>
<dbReference type="SUPFAM" id="SSF52821">
    <property type="entry name" value="Rhodanese/Cell cycle control phosphatase"/>
    <property type="match status" value="2"/>
</dbReference>